<dbReference type="SUPFAM" id="SSF54373">
    <property type="entry name" value="FAD-linked reductases, C-terminal domain"/>
    <property type="match status" value="1"/>
</dbReference>
<keyword evidence="4 5" id="KW-0274">FAD</keyword>
<dbReference type="EMBL" id="JBBCAQ010000003">
    <property type="protein sequence ID" value="KAK7604881.1"/>
    <property type="molecule type" value="Genomic_DNA"/>
</dbReference>
<feature type="domain" description="Glucose-methanol-choline oxidoreductase N-terminal" evidence="8">
    <location>
        <begin position="313"/>
        <end position="327"/>
    </location>
</feature>
<evidence type="ECO:0000313" key="10">
    <source>
        <dbReference type="Proteomes" id="UP001367676"/>
    </source>
</evidence>
<dbReference type="Proteomes" id="UP001367676">
    <property type="component" value="Unassembled WGS sequence"/>
</dbReference>
<evidence type="ECO:0000256" key="2">
    <source>
        <dbReference type="ARBA" id="ARBA00010790"/>
    </source>
</evidence>
<dbReference type="InterPro" id="IPR007867">
    <property type="entry name" value="GMC_OxRtase_C"/>
</dbReference>
<dbReference type="PROSITE" id="PS00623">
    <property type="entry name" value="GMC_OXRED_1"/>
    <property type="match status" value="1"/>
</dbReference>
<keyword evidence="10" id="KW-1185">Reference proteome</keyword>
<reference evidence="9 10" key="1">
    <citation type="submission" date="2024-03" db="EMBL/GenBank/DDBJ databases">
        <title>Adaptation during the transition from Ophiocordyceps entomopathogen to insect associate is accompanied by gene loss and intensified selection.</title>
        <authorList>
            <person name="Ward C.M."/>
            <person name="Onetto C.A."/>
            <person name="Borneman A.R."/>
        </authorList>
    </citation>
    <scope>NUCLEOTIDE SEQUENCE [LARGE SCALE GENOMIC DNA]</scope>
    <source>
        <strain evidence="9">AWRI1</strain>
        <tissue evidence="9">Single Adult Female</tissue>
    </source>
</reference>
<dbReference type="PANTHER" id="PTHR11552:SF147">
    <property type="entry name" value="CHOLINE DEHYDROGENASE, MITOCHONDRIAL"/>
    <property type="match status" value="1"/>
</dbReference>
<evidence type="ECO:0000256" key="6">
    <source>
        <dbReference type="RuleBase" id="RU003968"/>
    </source>
</evidence>
<feature type="domain" description="Glucose-methanol-choline oxidoreductase N-terminal" evidence="7">
    <location>
        <begin position="133"/>
        <end position="156"/>
    </location>
</feature>
<evidence type="ECO:0000256" key="1">
    <source>
        <dbReference type="ARBA" id="ARBA00001974"/>
    </source>
</evidence>
<comment type="similarity">
    <text evidence="2 6">Belongs to the GMC oxidoreductase family.</text>
</comment>
<dbReference type="PANTHER" id="PTHR11552">
    <property type="entry name" value="GLUCOSE-METHANOL-CHOLINE GMC OXIDOREDUCTASE"/>
    <property type="match status" value="1"/>
</dbReference>
<comment type="cofactor">
    <cofactor evidence="1 5">
        <name>FAD</name>
        <dbReference type="ChEBI" id="CHEBI:57692"/>
    </cofactor>
</comment>
<evidence type="ECO:0000259" key="7">
    <source>
        <dbReference type="PROSITE" id="PS00623"/>
    </source>
</evidence>
<dbReference type="InterPro" id="IPR012132">
    <property type="entry name" value="GMC_OxRdtase"/>
</dbReference>
<accession>A0AAN9YA59</accession>
<dbReference type="Pfam" id="PF00732">
    <property type="entry name" value="GMC_oxred_N"/>
    <property type="match status" value="1"/>
</dbReference>
<name>A0AAN9YA59_9HEMI</name>
<dbReference type="SUPFAM" id="SSF51905">
    <property type="entry name" value="FAD/NAD(P)-binding domain"/>
    <property type="match status" value="1"/>
</dbReference>
<dbReference type="AlphaFoldDB" id="A0AAN9YA59"/>
<evidence type="ECO:0000256" key="4">
    <source>
        <dbReference type="ARBA" id="ARBA00022827"/>
    </source>
</evidence>
<sequence length="619" mass="69307">MDLVNTTCPGGVSLGLSQLLLTQLISTLVKSYCDLYPSYPTDQSSSVFEGNDQFDFIVVGAGSAGSTIASRLSEVPEWRILLIEAGSDPPMETNIPKLYISLLGSKYDWSYRTESSDKACRGLRDRKSTWNKGKMLGGSSSINLMYYVRGFAKDYDEWESLGNPGWSYENVLKYFKKLENVGASKSVREAHGYDGNIHVEEFSNVTVHKYPEIEELLVKAFAELGYPHIDDMFANMQSGITSTWGTVDQGVRDNTARAYLVPIKNRQNLVVMKETHVTKLLINTSKQVFGVEVNKNGVYKKILCSKEVVLAAGAVASPQIMMLSGIGPREHLQELQIPTVEDLQVGFNLQDHLLLTGLFLSMNLSEEPIVPTDLFYKYLTRKTELGIPTMNSMAFIDTLGQPEDYPDVQFVLTASPPVLNPVTKSFFFGVGYNQQMLDWLEKISMNTYIVHTIPVLLRPRSRGRIMLHSSNPLDPPKIITGYLEDEKDVQTLIRGMKFLEKMMNTETLTGKRLLYLPIRECENLMPKSDEFYECFIRNLGSTGYHVVGSCKMGPPTDPEAVVDSRLKVYRVKGLRVGDASIMPKIVSGNTNVPTIMIGEKTADLIKEDWLGEPLVKDEL</sequence>
<dbReference type="GO" id="GO:0016614">
    <property type="term" value="F:oxidoreductase activity, acting on CH-OH group of donors"/>
    <property type="evidence" value="ECO:0007669"/>
    <property type="project" value="InterPro"/>
</dbReference>
<dbReference type="Gene3D" id="3.50.50.60">
    <property type="entry name" value="FAD/NAD(P)-binding domain"/>
    <property type="match status" value="1"/>
</dbReference>
<dbReference type="Pfam" id="PF05199">
    <property type="entry name" value="GMC_oxred_C"/>
    <property type="match status" value="1"/>
</dbReference>
<comment type="caution">
    <text evidence="9">The sequence shown here is derived from an EMBL/GenBank/DDBJ whole genome shotgun (WGS) entry which is preliminary data.</text>
</comment>
<dbReference type="GO" id="GO:0050660">
    <property type="term" value="F:flavin adenine dinucleotide binding"/>
    <property type="evidence" value="ECO:0007669"/>
    <property type="project" value="InterPro"/>
</dbReference>
<evidence type="ECO:0000256" key="5">
    <source>
        <dbReference type="PIRSR" id="PIRSR000137-2"/>
    </source>
</evidence>
<dbReference type="PIRSF" id="PIRSF000137">
    <property type="entry name" value="Alcohol_oxidase"/>
    <property type="match status" value="1"/>
</dbReference>
<dbReference type="InterPro" id="IPR000172">
    <property type="entry name" value="GMC_OxRdtase_N"/>
</dbReference>
<evidence type="ECO:0000259" key="8">
    <source>
        <dbReference type="PROSITE" id="PS00624"/>
    </source>
</evidence>
<proteinExistence type="inferred from homology"/>
<dbReference type="PROSITE" id="PS00624">
    <property type="entry name" value="GMC_OXRED_2"/>
    <property type="match status" value="1"/>
</dbReference>
<gene>
    <name evidence="9" type="ORF">V9T40_006067</name>
</gene>
<protein>
    <recommendedName>
        <fullName evidence="7 8">Glucose-methanol-choline oxidoreductase N-terminal domain-containing protein</fullName>
    </recommendedName>
</protein>
<evidence type="ECO:0000256" key="3">
    <source>
        <dbReference type="ARBA" id="ARBA00022630"/>
    </source>
</evidence>
<dbReference type="Gene3D" id="3.30.560.10">
    <property type="entry name" value="Glucose Oxidase, domain 3"/>
    <property type="match status" value="1"/>
</dbReference>
<dbReference type="InterPro" id="IPR036188">
    <property type="entry name" value="FAD/NAD-bd_sf"/>
</dbReference>
<keyword evidence="3 6" id="KW-0285">Flavoprotein</keyword>
<feature type="binding site" evidence="5">
    <location>
        <position position="277"/>
    </location>
    <ligand>
        <name>FAD</name>
        <dbReference type="ChEBI" id="CHEBI:57692"/>
    </ligand>
</feature>
<evidence type="ECO:0000313" key="9">
    <source>
        <dbReference type="EMBL" id="KAK7604881.1"/>
    </source>
</evidence>
<organism evidence="9 10">
    <name type="scientific">Parthenolecanium corni</name>
    <dbReference type="NCBI Taxonomy" id="536013"/>
    <lineage>
        <taxon>Eukaryota</taxon>
        <taxon>Metazoa</taxon>
        <taxon>Ecdysozoa</taxon>
        <taxon>Arthropoda</taxon>
        <taxon>Hexapoda</taxon>
        <taxon>Insecta</taxon>
        <taxon>Pterygota</taxon>
        <taxon>Neoptera</taxon>
        <taxon>Paraneoptera</taxon>
        <taxon>Hemiptera</taxon>
        <taxon>Sternorrhyncha</taxon>
        <taxon>Coccoidea</taxon>
        <taxon>Coccidae</taxon>
        <taxon>Parthenolecanium</taxon>
    </lineage>
</organism>